<gene>
    <name evidence="1" type="ORF">TSUD_198920</name>
</gene>
<accession>A0A2Z6LMC1</accession>
<dbReference type="Proteomes" id="UP000242715">
    <property type="component" value="Unassembled WGS sequence"/>
</dbReference>
<dbReference type="AlphaFoldDB" id="A0A2Z6LMC1"/>
<reference evidence="2" key="1">
    <citation type="journal article" date="2017" name="Front. Plant Sci.">
        <title>Climate Clever Clovers: New Paradigm to Reduce the Environmental Footprint of Ruminants by Breeding Low Methanogenic Forages Utilizing Haplotype Variation.</title>
        <authorList>
            <person name="Kaur P."/>
            <person name="Appels R."/>
            <person name="Bayer P.E."/>
            <person name="Keeble-Gagnere G."/>
            <person name="Wang J."/>
            <person name="Hirakawa H."/>
            <person name="Shirasawa K."/>
            <person name="Vercoe P."/>
            <person name="Stefanova K."/>
            <person name="Durmic Z."/>
            <person name="Nichols P."/>
            <person name="Revell C."/>
            <person name="Isobe S.N."/>
            <person name="Edwards D."/>
            <person name="Erskine W."/>
        </authorList>
    </citation>
    <scope>NUCLEOTIDE SEQUENCE [LARGE SCALE GENOMIC DNA]</scope>
    <source>
        <strain evidence="2">cv. Daliak</strain>
    </source>
</reference>
<evidence type="ECO:0000313" key="2">
    <source>
        <dbReference type="Proteomes" id="UP000242715"/>
    </source>
</evidence>
<name>A0A2Z6LMC1_TRISU</name>
<organism evidence="1 2">
    <name type="scientific">Trifolium subterraneum</name>
    <name type="common">Subterranean clover</name>
    <dbReference type="NCBI Taxonomy" id="3900"/>
    <lineage>
        <taxon>Eukaryota</taxon>
        <taxon>Viridiplantae</taxon>
        <taxon>Streptophyta</taxon>
        <taxon>Embryophyta</taxon>
        <taxon>Tracheophyta</taxon>
        <taxon>Spermatophyta</taxon>
        <taxon>Magnoliopsida</taxon>
        <taxon>eudicotyledons</taxon>
        <taxon>Gunneridae</taxon>
        <taxon>Pentapetalae</taxon>
        <taxon>rosids</taxon>
        <taxon>fabids</taxon>
        <taxon>Fabales</taxon>
        <taxon>Fabaceae</taxon>
        <taxon>Papilionoideae</taxon>
        <taxon>50 kb inversion clade</taxon>
        <taxon>NPAAA clade</taxon>
        <taxon>Hologalegina</taxon>
        <taxon>IRL clade</taxon>
        <taxon>Trifolieae</taxon>
        <taxon>Trifolium</taxon>
    </lineage>
</organism>
<sequence>MESAHFTRRANSATALTRQKARFQLFFSVRERASITNLMNKGKREYVVIYLSSGVGLLSSGIGHPESVSLIGNFSLNISESLIFLEESPGHPLLLALLWAHPVLGICPTSIGHPLLLRSSAICPLQALPCLVLVGKGRAELWMLSPFLGE</sequence>
<keyword evidence="2" id="KW-1185">Reference proteome</keyword>
<proteinExistence type="predicted"/>
<evidence type="ECO:0000313" key="1">
    <source>
        <dbReference type="EMBL" id="GAU19209.1"/>
    </source>
</evidence>
<protein>
    <submittedName>
        <fullName evidence="1">Uncharacterized protein</fullName>
    </submittedName>
</protein>
<dbReference type="EMBL" id="DF973196">
    <property type="protein sequence ID" value="GAU19209.1"/>
    <property type="molecule type" value="Genomic_DNA"/>
</dbReference>